<sequence length="331" mass="39343">MKRTIYIFSSGELHRKQNTLYFENTEGRKKYIPVENTKEILIFGEVTINKKLLNFLSEQEIILHFYNHYGYYTGSFYPREHYNSGFMILKQAETYLNPEKRLYLARSLVRGAILNILKVLNYYNNRGVETNEEIERIREISSDLDGPSSTEELMAIEGNCRNYYYKAFDKIINNEDFCFSTRTRRPPQNRLNALISFGNSLMYITVLSEIYKTHLDPRIGFLHTTNFRRFSLNLDIAEIFKPIIVDRVIFTLLNKKILSASDFSQKLGGIYLKERGQRLFVEKFDERLRSTISDKGLGRNISYRLVIRRELYKLEKHLMEDKEYKPFVARW</sequence>
<dbReference type="EC" id="3.1.-.-" evidence="9"/>
<evidence type="ECO:0000256" key="7">
    <source>
        <dbReference type="ARBA" id="ARBA00023125"/>
    </source>
</evidence>
<evidence type="ECO:0000256" key="5">
    <source>
        <dbReference type="ARBA" id="ARBA00022842"/>
    </source>
</evidence>
<keyword evidence="8 9" id="KW-0464">Manganese</keyword>
<evidence type="ECO:0000256" key="1">
    <source>
        <dbReference type="ARBA" id="ARBA00022722"/>
    </source>
</evidence>
<keyword evidence="3 9" id="KW-0255">Endonuclease</keyword>
<evidence type="ECO:0000256" key="9">
    <source>
        <dbReference type="HAMAP-Rule" id="MF_01470"/>
    </source>
</evidence>
<dbReference type="CDD" id="cd09722">
    <property type="entry name" value="Cas1_I-B"/>
    <property type="match status" value="1"/>
</dbReference>
<keyword evidence="4 9" id="KW-0378">Hydrolase</keyword>
<comment type="similarity">
    <text evidence="9">Belongs to the CRISPR-associated endonuclease Cas1 family.</text>
</comment>
<evidence type="ECO:0000256" key="6">
    <source>
        <dbReference type="ARBA" id="ARBA00023118"/>
    </source>
</evidence>
<dbReference type="HAMAP" id="MF_01470">
    <property type="entry name" value="Cas1"/>
    <property type="match status" value="1"/>
</dbReference>
<feature type="binding site" evidence="9">
    <location>
        <position position="223"/>
    </location>
    <ligand>
        <name>Mn(2+)</name>
        <dbReference type="ChEBI" id="CHEBI:29035"/>
    </ligand>
</feature>
<dbReference type="Gene3D" id="3.100.10.20">
    <property type="entry name" value="CRISPR-associated endonuclease Cas1, N-terminal domain"/>
    <property type="match status" value="1"/>
</dbReference>
<dbReference type="AlphaFoldDB" id="A0A7C0U276"/>
<dbReference type="PANTHER" id="PTHR43219:SF1">
    <property type="entry name" value="CRISPR-ASSOCIATED ENDONUCLEASE CAS1"/>
    <property type="match status" value="1"/>
</dbReference>
<dbReference type="EMBL" id="DRBS01000113">
    <property type="protein sequence ID" value="HDD43793.1"/>
    <property type="molecule type" value="Genomic_DNA"/>
</dbReference>
<evidence type="ECO:0000256" key="3">
    <source>
        <dbReference type="ARBA" id="ARBA00022759"/>
    </source>
</evidence>
<dbReference type="InterPro" id="IPR002729">
    <property type="entry name" value="CRISPR-assoc_Cas1"/>
</dbReference>
<gene>
    <name evidence="10" type="primary">cas1b</name>
    <name evidence="9" type="synonym">cas1</name>
    <name evidence="10" type="ORF">ENG63_02890</name>
</gene>
<dbReference type="NCBIfam" id="TIGR03641">
    <property type="entry name" value="cas1_HMARI"/>
    <property type="match status" value="1"/>
</dbReference>
<feature type="binding site" evidence="9">
    <location>
        <position position="157"/>
    </location>
    <ligand>
        <name>Mn(2+)</name>
        <dbReference type="ChEBI" id="CHEBI:29035"/>
    </ligand>
</feature>
<dbReference type="PANTHER" id="PTHR43219">
    <property type="entry name" value="CRISPR-ASSOCIATED ENDONUCLEASE CAS1"/>
    <property type="match status" value="1"/>
</dbReference>
<dbReference type="GO" id="GO:0016787">
    <property type="term" value="F:hydrolase activity"/>
    <property type="evidence" value="ECO:0007669"/>
    <property type="project" value="UniProtKB-KW"/>
</dbReference>
<dbReference type="Gene3D" id="1.20.120.920">
    <property type="entry name" value="CRISPR-associated endonuclease Cas1, C-terminal domain"/>
    <property type="match status" value="1"/>
</dbReference>
<keyword evidence="1 9" id="KW-0540">Nuclease</keyword>
<dbReference type="NCBIfam" id="TIGR00287">
    <property type="entry name" value="cas1"/>
    <property type="match status" value="1"/>
</dbReference>
<keyword evidence="6 9" id="KW-0051">Antiviral defense</keyword>
<dbReference type="Pfam" id="PF01867">
    <property type="entry name" value="Cas_Cas1"/>
    <property type="match status" value="1"/>
</dbReference>
<dbReference type="GO" id="GO:0043571">
    <property type="term" value="P:maintenance of CRISPR repeat elements"/>
    <property type="evidence" value="ECO:0007669"/>
    <property type="project" value="UniProtKB-UniRule"/>
</dbReference>
<comment type="subunit">
    <text evidence="9">Homodimer, forms a heterotetramer with a Cas2 homodimer.</text>
</comment>
<feature type="binding site" evidence="9">
    <location>
        <position position="238"/>
    </location>
    <ligand>
        <name>Mn(2+)</name>
        <dbReference type="ChEBI" id="CHEBI:29035"/>
    </ligand>
</feature>
<evidence type="ECO:0000256" key="8">
    <source>
        <dbReference type="ARBA" id="ARBA00023211"/>
    </source>
</evidence>
<keyword evidence="5 9" id="KW-0460">Magnesium</keyword>
<keyword evidence="7 9" id="KW-0238">DNA-binding</keyword>
<keyword evidence="2 9" id="KW-0479">Metal-binding</keyword>
<organism evidence="10">
    <name type="scientific">Desulfofervidus auxilii</name>
    <dbReference type="NCBI Taxonomy" id="1621989"/>
    <lineage>
        <taxon>Bacteria</taxon>
        <taxon>Pseudomonadati</taxon>
        <taxon>Thermodesulfobacteriota</taxon>
        <taxon>Candidatus Desulfofervidia</taxon>
        <taxon>Candidatus Desulfofervidales</taxon>
        <taxon>Candidatus Desulfofervidaceae</taxon>
        <taxon>Candidatus Desulfofervidus</taxon>
    </lineage>
</organism>
<dbReference type="GO" id="GO:0004520">
    <property type="term" value="F:DNA endonuclease activity"/>
    <property type="evidence" value="ECO:0007669"/>
    <property type="project" value="InterPro"/>
</dbReference>
<evidence type="ECO:0000256" key="4">
    <source>
        <dbReference type="ARBA" id="ARBA00022801"/>
    </source>
</evidence>
<dbReference type="GO" id="GO:0046872">
    <property type="term" value="F:metal ion binding"/>
    <property type="evidence" value="ECO:0007669"/>
    <property type="project" value="UniProtKB-UniRule"/>
</dbReference>
<name>A0A7C0U276_DESA2</name>
<accession>A0A7C0U276</accession>
<dbReference type="GO" id="GO:0003677">
    <property type="term" value="F:DNA binding"/>
    <property type="evidence" value="ECO:0007669"/>
    <property type="project" value="UniProtKB-KW"/>
</dbReference>
<comment type="function">
    <text evidence="9">CRISPR (clustered regularly interspaced short palindromic repeat), is an adaptive immune system that provides protection against mobile genetic elements (viruses, transposable elements and conjugative plasmids). CRISPR clusters contain spacers, sequences complementary to antecedent mobile elements, and target invading nucleic acids. CRISPR clusters are transcribed and processed into CRISPR RNA (crRNA). Acts as a dsDNA endonuclease. Involved in the integration of spacer DNA into the CRISPR cassette.</text>
</comment>
<dbReference type="InterPro" id="IPR019858">
    <property type="entry name" value="CRISPR-assoc_Cas1_HMARI/TNEAP"/>
</dbReference>
<dbReference type="Proteomes" id="UP000886289">
    <property type="component" value="Unassembled WGS sequence"/>
</dbReference>
<reference evidence="10" key="1">
    <citation type="journal article" date="2020" name="mSystems">
        <title>Genome- and Community-Level Interaction Insights into Carbon Utilization and Element Cycling Functions of Hydrothermarchaeota in Hydrothermal Sediment.</title>
        <authorList>
            <person name="Zhou Z."/>
            <person name="Liu Y."/>
            <person name="Xu W."/>
            <person name="Pan J."/>
            <person name="Luo Z.H."/>
            <person name="Li M."/>
        </authorList>
    </citation>
    <scope>NUCLEOTIDE SEQUENCE [LARGE SCALE GENOMIC DNA]</scope>
    <source>
        <strain evidence="10">HyVt-233</strain>
    </source>
</reference>
<proteinExistence type="inferred from homology"/>
<comment type="cofactor">
    <cofactor evidence="9">
        <name>Mg(2+)</name>
        <dbReference type="ChEBI" id="CHEBI:18420"/>
    </cofactor>
    <cofactor evidence="9">
        <name>Mn(2+)</name>
        <dbReference type="ChEBI" id="CHEBI:29035"/>
    </cofactor>
</comment>
<protein>
    <recommendedName>
        <fullName evidence="9">CRISPR-associated endonuclease Cas1</fullName>
        <ecNumber evidence="9">3.1.-.-</ecNumber>
    </recommendedName>
</protein>
<dbReference type="InterPro" id="IPR042211">
    <property type="entry name" value="CRISPR-assoc_Cas1_N"/>
</dbReference>
<dbReference type="InterPro" id="IPR042206">
    <property type="entry name" value="CRISPR-assoc_Cas1_C"/>
</dbReference>
<evidence type="ECO:0000313" key="10">
    <source>
        <dbReference type="EMBL" id="HDD43793.1"/>
    </source>
</evidence>
<dbReference type="GO" id="GO:0051607">
    <property type="term" value="P:defense response to virus"/>
    <property type="evidence" value="ECO:0007669"/>
    <property type="project" value="UniProtKB-UniRule"/>
</dbReference>
<comment type="caution">
    <text evidence="10">The sequence shown here is derived from an EMBL/GenBank/DDBJ whole genome shotgun (WGS) entry which is preliminary data.</text>
</comment>
<evidence type="ECO:0000256" key="2">
    <source>
        <dbReference type="ARBA" id="ARBA00022723"/>
    </source>
</evidence>